<keyword evidence="1" id="KW-0812">Transmembrane</keyword>
<evidence type="ECO:0000313" key="3">
    <source>
        <dbReference type="Proteomes" id="UP001549320"/>
    </source>
</evidence>
<keyword evidence="1" id="KW-1133">Transmembrane helix</keyword>
<feature type="transmembrane region" description="Helical" evidence="1">
    <location>
        <begin position="39"/>
        <end position="59"/>
    </location>
</feature>
<evidence type="ECO:0000256" key="1">
    <source>
        <dbReference type="SAM" id="Phobius"/>
    </source>
</evidence>
<reference evidence="2 3" key="1">
    <citation type="submission" date="2024-06" db="EMBL/GenBank/DDBJ databases">
        <title>Sorghum-associated microbial communities from plants grown in Nebraska, USA.</title>
        <authorList>
            <person name="Schachtman D."/>
        </authorList>
    </citation>
    <scope>NUCLEOTIDE SEQUENCE [LARGE SCALE GENOMIC DNA]</scope>
    <source>
        <strain evidence="2 3">2709</strain>
    </source>
</reference>
<gene>
    <name evidence="2" type="ORF">ABIE13_002060</name>
</gene>
<keyword evidence="1" id="KW-0472">Membrane</keyword>
<protein>
    <submittedName>
        <fullName evidence="2">Uncharacterized protein</fullName>
    </submittedName>
</protein>
<sequence length="143" mass="16353">MVVDVQGQVMGNQDYSRIRSGCGRRRLVTKKSVFNSRTILTGALVVSLLACSMFAYLWIDRAASLTYAEAGNHSTEQARDLMFTLLIHEWAELSEEEVLGRLQAESARRPQDRILVKHEPLEHLIWFDGVRFEFQGGELSRIR</sequence>
<keyword evidence="3" id="KW-1185">Reference proteome</keyword>
<evidence type="ECO:0000313" key="2">
    <source>
        <dbReference type="EMBL" id="MET4576949.1"/>
    </source>
</evidence>
<dbReference type="Pfam" id="PF15581">
    <property type="entry name" value="Imm58"/>
    <property type="match status" value="1"/>
</dbReference>
<name>A0ABV2Q7E7_9BURK</name>
<dbReference type="InterPro" id="IPR028968">
    <property type="entry name" value="Imm58"/>
</dbReference>
<comment type="caution">
    <text evidence="2">The sequence shown here is derived from an EMBL/GenBank/DDBJ whole genome shotgun (WGS) entry which is preliminary data.</text>
</comment>
<proteinExistence type="predicted"/>
<dbReference type="EMBL" id="JBEPSH010000004">
    <property type="protein sequence ID" value="MET4576949.1"/>
    <property type="molecule type" value="Genomic_DNA"/>
</dbReference>
<accession>A0ABV2Q7E7</accession>
<organism evidence="2 3">
    <name type="scientific">Ottowia thiooxydans</name>
    <dbReference type="NCBI Taxonomy" id="219182"/>
    <lineage>
        <taxon>Bacteria</taxon>
        <taxon>Pseudomonadati</taxon>
        <taxon>Pseudomonadota</taxon>
        <taxon>Betaproteobacteria</taxon>
        <taxon>Burkholderiales</taxon>
        <taxon>Comamonadaceae</taxon>
        <taxon>Ottowia</taxon>
    </lineage>
</organism>
<dbReference type="Proteomes" id="UP001549320">
    <property type="component" value="Unassembled WGS sequence"/>
</dbReference>